<dbReference type="EMBL" id="CP015118">
    <property type="protein sequence ID" value="ARN20087.1"/>
    <property type="molecule type" value="Genomic_DNA"/>
</dbReference>
<protein>
    <recommendedName>
        <fullName evidence="3">histidinol-phosphate transaminase</fullName>
        <ecNumber evidence="3">2.6.1.9</ecNumber>
    </recommendedName>
</protein>
<organism evidence="11 12">
    <name type="scientific">Piscinibacter gummiphilus</name>
    <dbReference type="NCBI Taxonomy" id="946333"/>
    <lineage>
        <taxon>Bacteria</taxon>
        <taxon>Pseudomonadati</taxon>
        <taxon>Pseudomonadota</taxon>
        <taxon>Betaproteobacteria</taxon>
        <taxon>Burkholderiales</taxon>
        <taxon>Sphaerotilaceae</taxon>
        <taxon>Piscinibacter</taxon>
    </lineage>
</organism>
<dbReference type="InterPro" id="IPR004839">
    <property type="entry name" value="Aminotransferase_I/II_large"/>
</dbReference>
<comment type="similarity">
    <text evidence="2">Belongs to the class-II pyridoxal-phosphate-dependent aminotransferase family. Histidinol-phosphate aminotransferase subfamily.</text>
</comment>
<accession>A0A1W6L797</accession>
<dbReference type="PANTHER" id="PTHR43643:SF6">
    <property type="entry name" value="HISTIDINOL-PHOSPHATE AMINOTRANSFERASE"/>
    <property type="match status" value="1"/>
</dbReference>
<dbReference type="InterPro" id="IPR050106">
    <property type="entry name" value="HistidinolP_aminotransfase"/>
</dbReference>
<proteinExistence type="inferred from homology"/>
<sequence length="321" mass="34365">MTMDHGGPDALGAPRWDFSTNANACGPAPHVLAALREADPSRYPDPASTALRAALADFHDVRPERVVVAASASEFIGRLTAAVRLQSAHASVFAPVPGYADYARAADTWGLRRASLAGDASLVWFTEPASPTGRSARCPAVREGAVLVVDEAYAALRLEGEAPVLPAAAWRLVSPNKALGLTGVRGAYAIAPEGAETLLRSLDRLCPSWPLGVHGEAMLREWITPATVRWVEESRSTLLAWKASQLALGEELGWVQDASVTPFYVARWPGRDVQEVLDRLRARGIKLRDTTSLGLPGAVRVGVRPPDAQAALRDVWFEVTA</sequence>
<reference evidence="11 12" key="1">
    <citation type="submission" date="2016-04" db="EMBL/GenBank/DDBJ databases">
        <title>Complete genome sequence of natural rubber-degrading, novel Gram-negative bacterium, Rhizobacter gummiphilus strain NS21.</title>
        <authorList>
            <person name="Tabata M."/>
            <person name="Kasai D."/>
            <person name="Fukuda M."/>
        </authorList>
    </citation>
    <scope>NUCLEOTIDE SEQUENCE [LARGE SCALE GENOMIC DNA]</scope>
    <source>
        <strain evidence="11 12">NS21</strain>
    </source>
</reference>
<dbReference type="GO" id="GO:0030170">
    <property type="term" value="F:pyridoxal phosphate binding"/>
    <property type="evidence" value="ECO:0007669"/>
    <property type="project" value="InterPro"/>
</dbReference>
<evidence type="ECO:0000256" key="4">
    <source>
        <dbReference type="ARBA" id="ARBA00022576"/>
    </source>
</evidence>
<dbReference type="InterPro" id="IPR015424">
    <property type="entry name" value="PyrdxlP-dep_Trfase"/>
</dbReference>
<keyword evidence="5" id="KW-0028">Amino-acid biosynthesis</keyword>
<dbReference type="STRING" id="946333.A4W93_09280"/>
<dbReference type="GO" id="GO:0000105">
    <property type="term" value="P:L-histidine biosynthetic process"/>
    <property type="evidence" value="ECO:0007669"/>
    <property type="project" value="UniProtKB-KW"/>
</dbReference>
<evidence type="ECO:0000256" key="7">
    <source>
        <dbReference type="ARBA" id="ARBA00022898"/>
    </source>
</evidence>
<feature type="domain" description="Aminotransferase class I/classII large" evidence="10">
    <location>
        <begin position="17"/>
        <end position="303"/>
    </location>
</feature>
<evidence type="ECO:0000256" key="6">
    <source>
        <dbReference type="ARBA" id="ARBA00022679"/>
    </source>
</evidence>
<dbReference type="RefSeq" id="WP_085750356.1">
    <property type="nucleotide sequence ID" value="NZ_BSPR01000016.1"/>
</dbReference>
<evidence type="ECO:0000256" key="1">
    <source>
        <dbReference type="ARBA" id="ARBA00005011"/>
    </source>
</evidence>
<evidence type="ECO:0000256" key="9">
    <source>
        <dbReference type="ARBA" id="ARBA00047481"/>
    </source>
</evidence>
<dbReference type="PANTHER" id="PTHR43643">
    <property type="entry name" value="HISTIDINOL-PHOSPHATE AMINOTRANSFERASE 2"/>
    <property type="match status" value="1"/>
</dbReference>
<comment type="catalytic activity">
    <reaction evidence="9">
        <text>L-histidinol phosphate + 2-oxoglutarate = 3-(imidazol-4-yl)-2-oxopropyl phosphate + L-glutamate</text>
        <dbReference type="Rhea" id="RHEA:23744"/>
        <dbReference type="ChEBI" id="CHEBI:16810"/>
        <dbReference type="ChEBI" id="CHEBI:29985"/>
        <dbReference type="ChEBI" id="CHEBI:57766"/>
        <dbReference type="ChEBI" id="CHEBI:57980"/>
        <dbReference type="EC" id="2.6.1.9"/>
    </reaction>
</comment>
<dbReference type="InterPro" id="IPR015422">
    <property type="entry name" value="PyrdxlP-dep_Trfase_small"/>
</dbReference>
<evidence type="ECO:0000313" key="12">
    <source>
        <dbReference type="Proteomes" id="UP000193427"/>
    </source>
</evidence>
<dbReference type="Pfam" id="PF00155">
    <property type="entry name" value="Aminotran_1_2"/>
    <property type="match status" value="1"/>
</dbReference>
<name>A0A1W6L797_9BURK</name>
<dbReference type="KEGG" id="rgu:A4W93_09280"/>
<dbReference type="AlphaFoldDB" id="A0A1W6L797"/>
<evidence type="ECO:0000256" key="8">
    <source>
        <dbReference type="ARBA" id="ARBA00023102"/>
    </source>
</evidence>
<evidence type="ECO:0000256" key="5">
    <source>
        <dbReference type="ARBA" id="ARBA00022605"/>
    </source>
</evidence>
<gene>
    <name evidence="11" type="ORF">A4W93_09280</name>
</gene>
<dbReference type="CDD" id="cd00609">
    <property type="entry name" value="AAT_like"/>
    <property type="match status" value="1"/>
</dbReference>
<evidence type="ECO:0000256" key="3">
    <source>
        <dbReference type="ARBA" id="ARBA00012748"/>
    </source>
</evidence>
<dbReference type="Proteomes" id="UP000193427">
    <property type="component" value="Chromosome"/>
</dbReference>
<evidence type="ECO:0000259" key="10">
    <source>
        <dbReference type="Pfam" id="PF00155"/>
    </source>
</evidence>
<dbReference type="OrthoDB" id="9813612at2"/>
<keyword evidence="12" id="KW-1185">Reference proteome</keyword>
<dbReference type="GO" id="GO:0004400">
    <property type="term" value="F:histidinol-phosphate transaminase activity"/>
    <property type="evidence" value="ECO:0007669"/>
    <property type="project" value="UniProtKB-EC"/>
</dbReference>
<evidence type="ECO:0000313" key="11">
    <source>
        <dbReference type="EMBL" id="ARN20087.1"/>
    </source>
</evidence>
<keyword evidence="4" id="KW-0032">Aminotransferase</keyword>
<dbReference type="SUPFAM" id="SSF53383">
    <property type="entry name" value="PLP-dependent transferases"/>
    <property type="match status" value="1"/>
</dbReference>
<comment type="pathway">
    <text evidence="1">Amino-acid biosynthesis; L-histidine biosynthesis; L-histidine from 5-phospho-alpha-D-ribose 1-diphosphate: step 7/9.</text>
</comment>
<dbReference type="EC" id="2.6.1.9" evidence="3"/>
<dbReference type="Gene3D" id="3.40.640.10">
    <property type="entry name" value="Type I PLP-dependent aspartate aminotransferase-like (Major domain)"/>
    <property type="match status" value="1"/>
</dbReference>
<evidence type="ECO:0000256" key="2">
    <source>
        <dbReference type="ARBA" id="ARBA00007970"/>
    </source>
</evidence>
<dbReference type="Gene3D" id="3.90.1150.10">
    <property type="entry name" value="Aspartate Aminotransferase, domain 1"/>
    <property type="match status" value="1"/>
</dbReference>
<keyword evidence="6" id="KW-0808">Transferase</keyword>
<keyword evidence="7" id="KW-0663">Pyridoxal phosphate</keyword>
<keyword evidence="8" id="KW-0368">Histidine biosynthesis</keyword>
<dbReference type="InterPro" id="IPR015421">
    <property type="entry name" value="PyrdxlP-dep_Trfase_major"/>
</dbReference>